<gene>
    <name evidence="3" type="ORF">HKX05_00800</name>
    <name evidence="4" type="ORF">HLV41_17340</name>
</gene>
<feature type="domain" description="Phosphatidic acid phosphatase type 2/haloperoxidase" evidence="2">
    <location>
        <begin position="99"/>
        <end position="215"/>
    </location>
</feature>
<dbReference type="PANTHER" id="PTHR14969">
    <property type="entry name" value="SPHINGOSINE-1-PHOSPHATE PHOSPHOHYDROLASE"/>
    <property type="match status" value="1"/>
</dbReference>
<dbReference type="PANTHER" id="PTHR14969:SF13">
    <property type="entry name" value="AT30094P"/>
    <property type="match status" value="1"/>
</dbReference>
<proteinExistence type="predicted"/>
<dbReference type="Gene3D" id="1.20.144.10">
    <property type="entry name" value="Phosphatidic acid phosphatase type 2/haloperoxidase"/>
    <property type="match status" value="2"/>
</dbReference>
<dbReference type="AlphaFoldDB" id="A0A7Y7UT98"/>
<feature type="transmembrane region" description="Helical" evidence="1">
    <location>
        <begin position="17"/>
        <end position="34"/>
    </location>
</feature>
<evidence type="ECO:0000259" key="2">
    <source>
        <dbReference type="SMART" id="SM00014"/>
    </source>
</evidence>
<feature type="transmembrane region" description="Helical" evidence="1">
    <location>
        <begin position="101"/>
        <end position="123"/>
    </location>
</feature>
<dbReference type="RefSeq" id="WP_170172102.1">
    <property type="nucleotide sequence ID" value="NZ_JABEOV010000004.1"/>
</dbReference>
<evidence type="ECO:0000313" key="4">
    <source>
        <dbReference type="EMBL" id="NVP32803.1"/>
    </source>
</evidence>
<dbReference type="InterPro" id="IPR036938">
    <property type="entry name" value="PAP2/HPO_sf"/>
</dbReference>
<reference evidence="5 6" key="1">
    <citation type="submission" date="2020-05" db="EMBL/GenBank/DDBJ databases">
        <title>Draft Genome Sequences of Sphingomonas sp. Isolated from the International Space Station.</title>
        <authorList>
            <person name="Bijlani S."/>
            <person name="Singh N.K."/>
            <person name="Mason C.E."/>
            <person name="Wang C.C."/>
            <person name="Venkateswaran K."/>
        </authorList>
    </citation>
    <scope>NUCLEOTIDE SEQUENCE [LARGE SCALE GENOMIC DNA]</scope>
    <source>
        <strain evidence="3 6">IIF7SW-B5</strain>
        <strain evidence="4">ISS-IIF7SWP</strain>
    </source>
</reference>
<evidence type="ECO:0000313" key="3">
    <source>
        <dbReference type="EMBL" id="NNG51890.1"/>
    </source>
</evidence>
<dbReference type="EMBL" id="JABEOV010000004">
    <property type="protein sequence ID" value="NNG51890.1"/>
    <property type="molecule type" value="Genomic_DNA"/>
</dbReference>
<sequence>MATLTMAWDRLRRRPELLLMVTLAVAAIVGFVVWKLGSEIREGETNAFDRSALYWVRDHLGGIAPLRAAMLDLTALGDTATLTLVVMLTAGFAAASRKTALAAFVVAEAGVGTSITALVKPWFGRARPDVVEHWAPFSSASFPSGHSANSAIVYLSIALLAAQWAPTRGGRVFLVGASIALVMGIGFSRVFLGVHWPTDVLAGWAVGSGWALVCLTILYVYGQKRALRSVEDGSR</sequence>
<organism evidence="4 5">
    <name type="scientific">Sphingomonas sanguinis</name>
    <dbReference type="NCBI Taxonomy" id="33051"/>
    <lineage>
        <taxon>Bacteria</taxon>
        <taxon>Pseudomonadati</taxon>
        <taxon>Pseudomonadota</taxon>
        <taxon>Alphaproteobacteria</taxon>
        <taxon>Sphingomonadales</taxon>
        <taxon>Sphingomonadaceae</taxon>
        <taxon>Sphingomonas</taxon>
    </lineage>
</organism>
<dbReference type="SMART" id="SM00014">
    <property type="entry name" value="acidPPc"/>
    <property type="match status" value="1"/>
</dbReference>
<keyword evidence="1" id="KW-1133">Transmembrane helix</keyword>
<dbReference type="CDD" id="cd03392">
    <property type="entry name" value="PAP2_like_2"/>
    <property type="match status" value="1"/>
</dbReference>
<dbReference type="EMBL" id="JABYQV010000019">
    <property type="protein sequence ID" value="NVP32803.1"/>
    <property type="molecule type" value="Genomic_DNA"/>
</dbReference>
<accession>A0A7Y7UT98</accession>
<evidence type="ECO:0000313" key="6">
    <source>
        <dbReference type="Proteomes" id="UP000557656"/>
    </source>
</evidence>
<dbReference type="Pfam" id="PF01569">
    <property type="entry name" value="PAP2"/>
    <property type="match status" value="1"/>
</dbReference>
<comment type="caution">
    <text evidence="4">The sequence shown here is derived from an EMBL/GenBank/DDBJ whole genome shotgun (WGS) entry which is preliminary data.</text>
</comment>
<keyword evidence="6" id="KW-1185">Reference proteome</keyword>
<feature type="transmembrane region" description="Helical" evidence="1">
    <location>
        <begin position="75"/>
        <end position="94"/>
    </location>
</feature>
<evidence type="ECO:0000256" key="1">
    <source>
        <dbReference type="SAM" id="Phobius"/>
    </source>
</evidence>
<feature type="transmembrane region" description="Helical" evidence="1">
    <location>
        <begin position="143"/>
        <end position="165"/>
    </location>
</feature>
<evidence type="ECO:0000313" key="5">
    <source>
        <dbReference type="Proteomes" id="UP000531581"/>
    </source>
</evidence>
<name>A0A7Y7UT98_9SPHN</name>
<protein>
    <submittedName>
        <fullName evidence="4">Phosphatase PAP2 family protein</fullName>
    </submittedName>
</protein>
<dbReference type="Proteomes" id="UP000531581">
    <property type="component" value="Unassembled WGS sequence"/>
</dbReference>
<feature type="transmembrane region" description="Helical" evidence="1">
    <location>
        <begin position="200"/>
        <end position="221"/>
    </location>
</feature>
<dbReference type="Proteomes" id="UP000557656">
    <property type="component" value="Unassembled WGS sequence"/>
</dbReference>
<keyword evidence="1" id="KW-0472">Membrane</keyword>
<dbReference type="SUPFAM" id="SSF48317">
    <property type="entry name" value="Acid phosphatase/Vanadium-dependent haloperoxidase"/>
    <property type="match status" value="1"/>
</dbReference>
<keyword evidence="1" id="KW-0812">Transmembrane</keyword>
<feature type="transmembrane region" description="Helical" evidence="1">
    <location>
        <begin position="172"/>
        <end position="194"/>
    </location>
</feature>
<dbReference type="InterPro" id="IPR000326">
    <property type="entry name" value="PAP2/HPO"/>
</dbReference>